<evidence type="ECO:0000313" key="2">
    <source>
        <dbReference type="Proteomes" id="UP000265520"/>
    </source>
</evidence>
<dbReference type="EMBL" id="LXQA010980183">
    <property type="protein sequence ID" value="MCI79733.1"/>
    <property type="molecule type" value="Genomic_DNA"/>
</dbReference>
<sequence length="17" mass="1921">MPRPNTPARNSELVLLL</sequence>
<comment type="caution">
    <text evidence="1">The sequence shown here is derived from an EMBL/GenBank/DDBJ whole genome shotgun (WGS) entry which is preliminary data.</text>
</comment>
<evidence type="ECO:0000313" key="1">
    <source>
        <dbReference type="EMBL" id="MCI79733.1"/>
    </source>
</evidence>
<accession>A0A392UX09</accession>
<keyword evidence="2" id="KW-1185">Reference proteome</keyword>
<proteinExistence type="predicted"/>
<feature type="non-terminal residue" evidence="1">
    <location>
        <position position="17"/>
    </location>
</feature>
<organism evidence="1 2">
    <name type="scientific">Trifolium medium</name>
    <dbReference type="NCBI Taxonomy" id="97028"/>
    <lineage>
        <taxon>Eukaryota</taxon>
        <taxon>Viridiplantae</taxon>
        <taxon>Streptophyta</taxon>
        <taxon>Embryophyta</taxon>
        <taxon>Tracheophyta</taxon>
        <taxon>Spermatophyta</taxon>
        <taxon>Magnoliopsida</taxon>
        <taxon>eudicotyledons</taxon>
        <taxon>Gunneridae</taxon>
        <taxon>Pentapetalae</taxon>
        <taxon>rosids</taxon>
        <taxon>fabids</taxon>
        <taxon>Fabales</taxon>
        <taxon>Fabaceae</taxon>
        <taxon>Papilionoideae</taxon>
        <taxon>50 kb inversion clade</taxon>
        <taxon>NPAAA clade</taxon>
        <taxon>Hologalegina</taxon>
        <taxon>IRL clade</taxon>
        <taxon>Trifolieae</taxon>
        <taxon>Trifolium</taxon>
    </lineage>
</organism>
<protein>
    <submittedName>
        <fullName evidence="1">Uncharacterized protein</fullName>
    </submittedName>
</protein>
<dbReference type="Proteomes" id="UP000265520">
    <property type="component" value="Unassembled WGS sequence"/>
</dbReference>
<reference evidence="1 2" key="1">
    <citation type="journal article" date="2018" name="Front. Plant Sci.">
        <title>Red Clover (Trifolium pratense) and Zigzag Clover (T. medium) - A Picture of Genomic Similarities and Differences.</title>
        <authorList>
            <person name="Dluhosova J."/>
            <person name="Istvanek J."/>
            <person name="Nedelnik J."/>
            <person name="Repkova J."/>
        </authorList>
    </citation>
    <scope>NUCLEOTIDE SEQUENCE [LARGE SCALE GENOMIC DNA]</scope>
    <source>
        <strain evidence="2">cv. 10/8</strain>
        <tissue evidence="1">Leaf</tissue>
    </source>
</reference>
<name>A0A392UX09_9FABA</name>
<dbReference type="AlphaFoldDB" id="A0A392UX09"/>